<keyword evidence="1" id="KW-0378">Hydrolase</keyword>
<dbReference type="Gene3D" id="3.40.50.1820">
    <property type="entry name" value="alpha/beta hydrolase"/>
    <property type="match status" value="1"/>
</dbReference>
<dbReference type="InterPro" id="IPR000639">
    <property type="entry name" value="Epox_hydrolase-like"/>
</dbReference>
<dbReference type="AlphaFoldDB" id="A0A8H5G213"/>
<reference evidence="4 5" key="1">
    <citation type="journal article" date="2020" name="ISME J.">
        <title>Uncovering the hidden diversity of litter-decomposition mechanisms in mushroom-forming fungi.</title>
        <authorList>
            <person name="Floudas D."/>
            <person name="Bentzer J."/>
            <person name="Ahren D."/>
            <person name="Johansson T."/>
            <person name="Persson P."/>
            <person name="Tunlid A."/>
        </authorList>
    </citation>
    <scope>NUCLEOTIDE SEQUENCE [LARGE SCALE GENOMIC DNA]</scope>
    <source>
        <strain evidence="4 5">CBS 146.42</strain>
    </source>
</reference>
<dbReference type="Pfam" id="PF00561">
    <property type="entry name" value="Abhydrolase_1"/>
    <property type="match status" value="1"/>
</dbReference>
<dbReference type="InterPro" id="IPR029058">
    <property type="entry name" value="AB_hydrolase_fold"/>
</dbReference>
<dbReference type="Proteomes" id="UP000559027">
    <property type="component" value="Unassembled WGS sequence"/>
</dbReference>
<dbReference type="EMBL" id="JAACJO010000006">
    <property type="protein sequence ID" value="KAF5356836.1"/>
    <property type="molecule type" value="Genomic_DNA"/>
</dbReference>
<dbReference type="OrthoDB" id="6431331at2759"/>
<organism evidence="4 5">
    <name type="scientific">Leucocoprinus leucothites</name>
    <dbReference type="NCBI Taxonomy" id="201217"/>
    <lineage>
        <taxon>Eukaryota</taxon>
        <taxon>Fungi</taxon>
        <taxon>Dikarya</taxon>
        <taxon>Basidiomycota</taxon>
        <taxon>Agaricomycotina</taxon>
        <taxon>Agaricomycetes</taxon>
        <taxon>Agaricomycetidae</taxon>
        <taxon>Agaricales</taxon>
        <taxon>Agaricineae</taxon>
        <taxon>Agaricaceae</taxon>
        <taxon>Leucocoprinus</taxon>
    </lineage>
</organism>
<dbReference type="PRINTS" id="PR00412">
    <property type="entry name" value="EPOXHYDRLASE"/>
</dbReference>
<dbReference type="PANTHER" id="PTHR43329">
    <property type="entry name" value="EPOXIDE HYDROLASE"/>
    <property type="match status" value="1"/>
</dbReference>
<gene>
    <name evidence="4" type="ORF">D9756_006466</name>
</gene>
<feature type="domain" description="AB hydrolase-1" evidence="3">
    <location>
        <begin position="53"/>
        <end position="175"/>
    </location>
</feature>
<dbReference type="InterPro" id="IPR000073">
    <property type="entry name" value="AB_hydrolase_1"/>
</dbReference>
<name>A0A8H5G213_9AGAR</name>
<protein>
    <recommendedName>
        <fullName evidence="3">AB hydrolase-1 domain-containing protein</fullName>
    </recommendedName>
</protein>
<comment type="similarity">
    <text evidence="2">Belongs to the AB hydrolase superfamily. Epoxide hydrolase family.</text>
</comment>
<evidence type="ECO:0000313" key="5">
    <source>
        <dbReference type="Proteomes" id="UP000559027"/>
    </source>
</evidence>
<accession>A0A8H5G213</accession>
<evidence type="ECO:0000256" key="1">
    <source>
        <dbReference type="ARBA" id="ARBA00022801"/>
    </source>
</evidence>
<dbReference type="SUPFAM" id="SSF53474">
    <property type="entry name" value="alpha/beta-Hydrolases"/>
    <property type="match status" value="1"/>
</dbReference>
<evidence type="ECO:0000259" key="3">
    <source>
        <dbReference type="Pfam" id="PF00561"/>
    </source>
</evidence>
<proteinExistence type="inferred from homology"/>
<dbReference type="GO" id="GO:0016787">
    <property type="term" value="F:hydrolase activity"/>
    <property type="evidence" value="ECO:0007669"/>
    <property type="project" value="UniProtKB-KW"/>
</dbReference>
<keyword evidence="5" id="KW-1185">Reference proteome</keyword>
<evidence type="ECO:0000313" key="4">
    <source>
        <dbReference type="EMBL" id="KAF5356836.1"/>
    </source>
</evidence>
<evidence type="ECO:0000256" key="2">
    <source>
        <dbReference type="ARBA" id="ARBA00038334"/>
    </source>
</evidence>
<comment type="caution">
    <text evidence="4">The sequence shown here is derived from an EMBL/GenBank/DDBJ whole genome shotgun (WGS) entry which is preliminary data.</text>
</comment>
<sequence>MSTLNWPGLPPEVVSRQLIVGDLNIHILECLPLAEHPITSSLQSPPSQKPKPPLVILIHGFPELAYSWRKIFVPLAKAGYHVVAHDQRGFGLTVPVSSDERGGARQVEYGDDLRPYHIINVAADVVNLVLALGYQKVHAVVGHDYGSSVAAWSALIRPDMFGRAVLMSAPFGGPPNPLEAESVKRKEESKVYLVDEYLKKLANPRGHYTVYYSTPEANADMIKPPGGLKAFFRAYYHVKSADWEGNREPAPCPLALKLDSRELQSRAKLLEAAALAMEVLPHYYIMPAGVTMPEAVHPYHPSAEREAACTWLTEEELQVYADVYEGTGFQGGLNRYRTMTDETWNTEAGVRAMGGKKIEIPVRFIAGTMDWGTWQQPGLTEAMKGENVVKGGIKDKDFVIVDGAGHWVQQEKPDEVAQALLEFFK</sequence>